<name>A0ACC2FC88_DALPE</name>
<accession>A0ACC2FC88</accession>
<sequence>MRLQLLHWVVVMSTHVAVRPPAVLIRCITVCCAVLDCAFKGKEGRGVFSASLADGTRFNVSFRGKHRHLLVG</sequence>
<protein>
    <submittedName>
        <fullName evidence="1">Uncharacterized protein</fullName>
    </submittedName>
</protein>
<organism evidence="1 2">
    <name type="scientific">Dallia pectoralis</name>
    <name type="common">Alaska blackfish</name>
    <dbReference type="NCBI Taxonomy" id="75939"/>
    <lineage>
        <taxon>Eukaryota</taxon>
        <taxon>Metazoa</taxon>
        <taxon>Chordata</taxon>
        <taxon>Craniata</taxon>
        <taxon>Vertebrata</taxon>
        <taxon>Euteleostomi</taxon>
        <taxon>Actinopterygii</taxon>
        <taxon>Neopterygii</taxon>
        <taxon>Teleostei</taxon>
        <taxon>Protacanthopterygii</taxon>
        <taxon>Esociformes</taxon>
        <taxon>Umbridae</taxon>
        <taxon>Dallia</taxon>
    </lineage>
</organism>
<keyword evidence="2" id="KW-1185">Reference proteome</keyword>
<reference evidence="1" key="1">
    <citation type="submission" date="2021-05" db="EMBL/GenBank/DDBJ databases">
        <authorList>
            <person name="Pan Q."/>
            <person name="Jouanno E."/>
            <person name="Zahm M."/>
            <person name="Klopp C."/>
            <person name="Cabau C."/>
            <person name="Louis A."/>
            <person name="Berthelot C."/>
            <person name="Parey E."/>
            <person name="Roest Crollius H."/>
            <person name="Montfort J."/>
            <person name="Robinson-Rechavi M."/>
            <person name="Bouchez O."/>
            <person name="Lampietro C."/>
            <person name="Lopez Roques C."/>
            <person name="Donnadieu C."/>
            <person name="Postlethwait J."/>
            <person name="Bobe J."/>
            <person name="Dillon D."/>
            <person name="Chandos A."/>
            <person name="von Hippel F."/>
            <person name="Guiguen Y."/>
        </authorList>
    </citation>
    <scope>NUCLEOTIDE SEQUENCE</scope>
    <source>
        <strain evidence="1">YG-Jan2019</strain>
    </source>
</reference>
<dbReference type="EMBL" id="CM055757">
    <property type="protein sequence ID" value="KAJ7988966.1"/>
    <property type="molecule type" value="Genomic_DNA"/>
</dbReference>
<dbReference type="Proteomes" id="UP001157502">
    <property type="component" value="Chromosome 30"/>
</dbReference>
<proteinExistence type="predicted"/>
<comment type="caution">
    <text evidence="1">The sequence shown here is derived from an EMBL/GenBank/DDBJ whole genome shotgun (WGS) entry which is preliminary data.</text>
</comment>
<evidence type="ECO:0000313" key="2">
    <source>
        <dbReference type="Proteomes" id="UP001157502"/>
    </source>
</evidence>
<evidence type="ECO:0000313" key="1">
    <source>
        <dbReference type="EMBL" id="KAJ7988966.1"/>
    </source>
</evidence>
<gene>
    <name evidence="1" type="ORF">DPEC_G00314670</name>
</gene>